<evidence type="ECO:0000256" key="7">
    <source>
        <dbReference type="ARBA" id="ARBA00023212"/>
    </source>
</evidence>
<dbReference type="EMBL" id="CAJJDM010000104">
    <property type="protein sequence ID" value="CAD8096375.1"/>
    <property type="molecule type" value="Genomic_DNA"/>
</dbReference>
<sequence length="268" mass="31130">MNTEISRAELLQWVNDTLKLSLQKIEQLGTGAVYCQLVDAVHPGKVALNKINWKAKQEYEFVNNFKVLQQAFSKLGIQKPIEIEKLTKCKYQDNLEFLQWLKKYMDQHVVPKDYDPQSKRGNAELDDQPAIIPKRNPERSRTSIRRDTFNSPNQLQSSSSIPKTNSFAHMEPYQKKQPSMQDLLIQIETLKQERDYYFQKFKDLDFFIEGASQLTQEQMYKGIKDILYYTADKSVIVLPNGELEVQGLPPSSEEQSSSQDVMQQEIDL</sequence>
<comment type="similarity">
    <text evidence="2">Belongs to the MAPRE family.</text>
</comment>
<evidence type="ECO:0000256" key="1">
    <source>
        <dbReference type="ARBA" id="ARBA00004245"/>
    </source>
</evidence>
<evidence type="ECO:0000256" key="3">
    <source>
        <dbReference type="ARBA" id="ARBA00022490"/>
    </source>
</evidence>
<dbReference type="FunFam" id="1.10.418.10:FF:000028">
    <property type="entry name" value="RP/EB family microtubule-associated protein"/>
    <property type="match status" value="1"/>
</dbReference>
<feature type="region of interest" description="Disordered" evidence="10">
    <location>
        <begin position="112"/>
        <end position="167"/>
    </location>
</feature>
<feature type="domain" description="Calponin-homology (CH)" evidence="11">
    <location>
        <begin position="4"/>
        <end position="106"/>
    </location>
</feature>
<feature type="compositionally biased region" description="Polar residues" evidence="10">
    <location>
        <begin position="149"/>
        <end position="167"/>
    </location>
</feature>
<evidence type="ECO:0000256" key="6">
    <source>
        <dbReference type="ARBA" id="ARBA00022776"/>
    </source>
</evidence>
<comment type="caution">
    <text evidence="13">The sequence shown here is derived from an EMBL/GenBank/DDBJ whole genome shotgun (WGS) entry which is preliminary data.</text>
</comment>
<dbReference type="InterPro" id="IPR001715">
    <property type="entry name" value="CH_dom"/>
</dbReference>
<evidence type="ECO:0000259" key="12">
    <source>
        <dbReference type="PROSITE" id="PS51230"/>
    </source>
</evidence>
<comment type="subcellular location">
    <subcellularLocation>
        <location evidence="1">Cytoplasm</location>
        <location evidence="1">Cytoskeleton</location>
    </subcellularLocation>
</comment>
<evidence type="ECO:0000256" key="4">
    <source>
        <dbReference type="ARBA" id="ARBA00022618"/>
    </source>
</evidence>
<keyword evidence="5 9" id="KW-0493">Microtubule</keyword>
<evidence type="ECO:0000313" key="14">
    <source>
        <dbReference type="Proteomes" id="UP000688137"/>
    </source>
</evidence>
<evidence type="ECO:0000313" key="13">
    <source>
        <dbReference type="EMBL" id="CAD8096375.1"/>
    </source>
</evidence>
<dbReference type="GO" id="GO:0008017">
    <property type="term" value="F:microtubule binding"/>
    <property type="evidence" value="ECO:0007669"/>
    <property type="project" value="InterPro"/>
</dbReference>
<keyword evidence="6" id="KW-0498">Mitosis</keyword>
<name>A0A8S1P1A0_PARPR</name>
<evidence type="ECO:0000256" key="8">
    <source>
        <dbReference type="ARBA" id="ARBA00023306"/>
    </source>
</evidence>
<keyword evidence="7" id="KW-0206">Cytoskeleton</keyword>
<keyword evidence="8" id="KW-0131">Cell cycle</keyword>
<dbReference type="Pfam" id="PF00307">
    <property type="entry name" value="CH"/>
    <property type="match status" value="1"/>
</dbReference>
<reference evidence="13" key="1">
    <citation type="submission" date="2021-01" db="EMBL/GenBank/DDBJ databases">
        <authorList>
            <consortium name="Genoscope - CEA"/>
            <person name="William W."/>
        </authorList>
    </citation>
    <scope>NUCLEOTIDE SEQUENCE</scope>
</reference>
<keyword evidence="14" id="KW-1185">Reference proteome</keyword>
<dbReference type="GO" id="GO:0005874">
    <property type="term" value="C:microtubule"/>
    <property type="evidence" value="ECO:0007669"/>
    <property type="project" value="UniProtKB-KW"/>
</dbReference>
<evidence type="ECO:0000256" key="9">
    <source>
        <dbReference type="PROSITE-ProRule" id="PRU00576"/>
    </source>
</evidence>
<evidence type="ECO:0000256" key="2">
    <source>
        <dbReference type="ARBA" id="ARBA00010729"/>
    </source>
</evidence>
<keyword evidence="4" id="KW-0132">Cell division</keyword>
<dbReference type="PANTHER" id="PTHR10623">
    <property type="entry name" value="MICROTUBULE-ASSOCIATED PROTEIN RP/EB FAMILY MEMBER"/>
    <property type="match status" value="1"/>
</dbReference>
<dbReference type="GO" id="GO:0051301">
    <property type="term" value="P:cell division"/>
    <property type="evidence" value="ECO:0007669"/>
    <property type="project" value="UniProtKB-KW"/>
</dbReference>
<dbReference type="OMA" id="HTHWIKH"/>
<feature type="compositionally biased region" description="Low complexity" evidence="10">
    <location>
        <begin position="249"/>
        <end position="259"/>
    </location>
</feature>
<gene>
    <name evidence="13" type="ORF">PPRIM_AZ9-3.1.T1010060</name>
</gene>
<feature type="region of interest" description="Disordered" evidence="10">
    <location>
        <begin position="246"/>
        <end position="268"/>
    </location>
</feature>
<dbReference type="Proteomes" id="UP000688137">
    <property type="component" value="Unassembled WGS sequence"/>
</dbReference>
<organism evidence="13 14">
    <name type="scientific">Paramecium primaurelia</name>
    <dbReference type="NCBI Taxonomy" id="5886"/>
    <lineage>
        <taxon>Eukaryota</taxon>
        <taxon>Sar</taxon>
        <taxon>Alveolata</taxon>
        <taxon>Ciliophora</taxon>
        <taxon>Intramacronucleata</taxon>
        <taxon>Oligohymenophorea</taxon>
        <taxon>Peniculida</taxon>
        <taxon>Parameciidae</taxon>
        <taxon>Paramecium</taxon>
    </lineage>
</organism>
<feature type="compositionally biased region" description="Basic and acidic residues" evidence="10">
    <location>
        <begin position="135"/>
        <end position="148"/>
    </location>
</feature>
<dbReference type="FunFam" id="1.20.5.1430:FF:000011">
    <property type="entry name" value="Microtubule-binding protein, putative"/>
    <property type="match status" value="1"/>
</dbReference>
<feature type="compositionally biased region" description="Basic and acidic residues" evidence="10">
    <location>
        <begin position="112"/>
        <end position="123"/>
    </location>
</feature>
<proteinExistence type="inferred from homology"/>
<evidence type="ECO:0000259" key="11">
    <source>
        <dbReference type="PROSITE" id="PS50021"/>
    </source>
</evidence>
<evidence type="ECO:0000256" key="5">
    <source>
        <dbReference type="ARBA" id="ARBA00022701"/>
    </source>
</evidence>
<dbReference type="Pfam" id="PF03271">
    <property type="entry name" value="EB1"/>
    <property type="match status" value="1"/>
</dbReference>
<dbReference type="InterPro" id="IPR027328">
    <property type="entry name" value="MAPRE"/>
</dbReference>
<feature type="domain" description="EB1 C-terminal" evidence="12">
    <location>
        <begin position="165"/>
        <end position="236"/>
    </location>
</feature>
<dbReference type="PROSITE" id="PS50021">
    <property type="entry name" value="CH"/>
    <property type="match status" value="1"/>
</dbReference>
<dbReference type="InterPro" id="IPR004953">
    <property type="entry name" value="EB1_C"/>
</dbReference>
<dbReference type="PROSITE" id="PS51230">
    <property type="entry name" value="EB1_C"/>
    <property type="match status" value="1"/>
</dbReference>
<keyword evidence="3" id="KW-0963">Cytoplasm</keyword>
<protein>
    <submittedName>
        <fullName evidence="13">Uncharacterized protein</fullName>
    </submittedName>
</protein>
<accession>A0A8S1P1A0</accession>
<evidence type="ECO:0000256" key="10">
    <source>
        <dbReference type="SAM" id="MobiDB-lite"/>
    </source>
</evidence>
<dbReference type="AlphaFoldDB" id="A0A8S1P1A0"/>